<keyword evidence="2" id="KW-1185">Reference proteome</keyword>
<dbReference type="Gene3D" id="3.60.10.10">
    <property type="entry name" value="Endonuclease/exonuclease/phosphatase"/>
    <property type="match status" value="1"/>
</dbReference>
<name>A0A292IHU0_9MOLU</name>
<sequence>MLNKKTTQIEDGKTDAIVNIIKYINYDLIGLVEINKDINEQTKQFKYFLNKLNNGSNNSWSYSLSGNLNPSKNTLPAQIEQTLILYKTNLFELKKTFIYSNPKTKEDNLYYVRPPYGASFSYKLNPAITFGVVFDHFDSPGVSKYSPLRETQEQKSDASKQGTYEVHDAKSFVPMIKEMQNKLDTDNLFFMADTNIHTKNQAKVFNEQEIAANGFKFAFEDSDSYKSSLSSKFGQYVNPYDKIIYKFSSNFKLVAPEKAKDMHAIHPDSQGFIFDFQKSVNKKIVTRPKTDKSKTDYDWLRNKVSDHAPVGMSFIIN</sequence>
<evidence type="ECO:0000313" key="1">
    <source>
        <dbReference type="EMBL" id="CDN40460.1"/>
    </source>
</evidence>
<dbReference type="SUPFAM" id="SSF56219">
    <property type="entry name" value="DNase I-like"/>
    <property type="match status" value="1"/>
</dbReference>
<dbReference type="EMBL" id="HG937516">
    <property type="protein sequence ID" value="CDN40460.1"/>
    <property type="molecule type" value="Genomic_DNA"/>
</dbReference>
<organism evidence="1 2">
    <name type="scientific">Mycoplasma amphoriforme A39</name>
    <dbReference type="NCBI Taxonomy" id="572419"/>
    <lineage>
        <taxon>Bacteria</taxon>
        <taxon>Bacillati</taxon>
        <taxon>Mycoplasmatota</taxon>
        <taxon>Mollicutes</taxon>
        <taxon>Mycoplasmataceae</taxon>
        <taxon>Mycoplasma</taxon>
    </lineage>
</organism>
<proteinExistence type="predicted"/>
<dbReference type="AlphaFoldDB" id="A0A292IHU0"/>
<accession>A0A292IHU0</accession>
<reference evidence="1 2" key="1">
    <citation type="journal article" date="2015" name="Clin. Infect. Dis.">
        <title>Genomic Investigations unmask Mycoplasma amphoriforme, a new respiratory pathogen.</title>
        <authorList>
            <person name="Gillespie S.H."/>
            <person name="Ling C.L."/>
            <person name="Oravcova K."/>
            <person name="Pinheiro M."/>
            <person name="Wells L."/>
            <person name="Bryant J.M."/>
            <person name="McHugh T.D."/>
            <person name="Bebear C."/>
            <person name="Webster D."/>
            <person name="Harris S.R."/>
            <person name="Seth-Smith H.M."/>
            <person name="Thomson N.R."/>
        </authorList>
    </citation>
    <scope>NUCLEOTIDE SEQUENCE [LARGE SCALE GENOMIC DNA]</scope>
    <source>
        <strain evidence="1 2">A39</strain>
    </source>
</reference>
<protein>
    <recommendedName>
        <fullName evidence="3">Endonuclease/exonuclease/phosphatase domain-containing protein</fullName>
    </recommendedName>
</protein>
<dbReference type="NCBIfam" id="NF045851">
    <property type="entry name" value="mem_nucl_MnuA"/>
    <property type="match status" value="1"/>
</dbReference>
<dbReference type="Proteomes" id="UP000261764">
    <property type="component" value="Chromosome I"/>
</dbReference>
<evidence type="ECO:0000313" key="2">
    <source>
        <dbReference type="Proteomes" id="UP000261764"/>
    </source>
</evidence>
<evidence type="ECO:0008006" key="3">
    <source>
        <dbReference type="Google" id="ProtNLM"/>
    </source>
</evidence>
<dbReference type="KEGG" id="mamp:MAMA39_03400"/>
<dbReference type="InterPro" id="IPR036691">
    <property type="entry name" value="Endo/exonu/phosph_ase_sf"/>
</dbReference>
<gene>
    <name evidence="1" type="ORF">MAMA39_03400</name>
</gene>